<dbReference type="AlphaFoldDB" id="A0A0P7WDB2"/>
<dbReference type="STRING" id="113540.ENSSFOP00015004008"/>
<evidence type="ECO:0000256" key="3">
    <source>
        <dbReference type="ARBA" id="ARBA00023134"/>
    </source>
</evidence>
<dbReference type="PANTHER" id="PTHR24073">
    <property type="entry name" value="DRAB5-RELATED"/>
    <property type="match status" value="1"/>
</dbReference>
<organism evidence="6 7">
    <name type="scientific">Scleropages formosus</name>
    <name type="common">Asian bonytongue</name>
    <name type="synonym">Osteoglossum formosum</name>
    <dbReference type="NCBI Taxonomy" id="113540"/>
    <lineage>
        <taxon>Eukaryota</taxon>
        <taxon>Metazoa</taxon>
        <taxon>Chordata</taxon>
        <taxon>Craniata</taxon>
        <taxon>Vertebrata</taxon>
        <taxon>Euteleostomi</taxon>
        <taxon>Actinopterygii</taxon>
        <taxon>Neopterygii</taxon>
        <taxon>Teleostei</taxon>
        <taxon>Osteoglossocephala</taxon>
        <taxon>Osteoglossomorpha</taxon>
        <taxon>Osteoglossiformes</taxon>
        <taxon>Osteoglossidae</taxon>
        <taxon>Scleropages</taxon>
    </lineage>
</organism>
<proteinExistence type="inferred from homology"/>
<protein>
    <recommendedName>
        <fullName evidence="4">Intraflagellar transport protein 22 homolog</fullName>
    </recommendedName>
    <alternativeName>
        <fullName evidence="5">Rab-like protein 5</fullName>
    </alternativeName>
</protein>
<dbReference type="InterPro" id="IPR027417">
    <property type="entry name" value="P-loop_NTPase"/>
</dbReference>
<dbReference type="GO" id="GO:0005929">
    <property type="term" value="C:cilium"/>
    <property type="evidence" value="ECO:0007669"/>
    <property type="project" value="UniProtKB-ARBA"/>
</dbReference>
<name>A0A0P7WDB2_SCLFO</name>
<comment type="caution">
    <text evidence="6">The sequence shown here is derived from an EMBL/GenBank/DDBJ whole genome shotgun (WGS) entry which is preliminary data.</text>
</comment>
<dbReference type="Gene3D" id="3.40.50.300">
    <property type="entry name" value="P-loop containing nucleotide triphosphate hydrolases"/>
    <property type="match status" value="1"/>
</dbReference>
<dbReference type="EMBL" id="JARO02009956">
    <property type="protein sequence ID" value="KPP61127.1"/>
    <property type="molecule type" value="Genomic_DNA"/>
</dbReference>
<evidence type="ECO:0000256" key="5">
    <source>
        <dbReference type="ARBA" id="ARBA00041562"/>
    </source>
</evidence>
<evidence type="ECO:0000256" key="1">
    <source>
        <dbReference type="ARBA" id="ARBA00006270"/>
    </source>
</evidence>
<dbReference type="Pfam" id="PF08477">
    <property type="entry name" value="Roc"/>
    <property type="match status" value="1"/>
</dbReference>
<dbReference type="GO" id="GO:0005525">
    <property type="term" value="F:GTP binding"/>
    <property type="evidence" value="ECO:0007669"/>
    <property type="project" value="UniProtKB-KW"/>
</dbReference>
<dbReference type="SUPFAM" id="SSF52540">
    <property type="entry name" value="P-loop containing nucleoside triphosphate hydrolases"/>
    <property type="match status" value="1"/>
</dbReference>
<reference evidence="6 7" key="1">
    <citation type="submission" date="2015-08" db="EMBL/GenBank/DDBJ databases">
        <title>The genome of the Asian arowana (Scleropages formosus).</title>
        <authorList>
            <person name="Tan M.H."/>
            <person name="Gan H.M."/>
            <person name="Croft L.J."/>
            <person name="Austin C.M."/>
        </authorList>
    </citation>
    <scope>NUCLEOTIDE SEQUENCE [LARGE SCALE GENOMIC DNA]</scope>
    <source>
        <strain evidence="6">Aro1</strain>
    </source>
</reference>
<evidence type="ECO:0000256" key="4">
    <source>
        <dbReference type="ARBA" id="ARBA00040799"/>
    </source>
</evidence>
<dbReference type="FunFam" id="3.40.50.300:FF:001100">
    <property type="entry name" value="intraflagellar transport protein 22 homolog"/>
    <property type="match status" value="1"/>
</dbReference>
<gene>
    <name evidence="6" type="ORF">Z043_120816</name>
</gene>
<evidence type="ECO:0000256" key="2">
    <source>
        <dbReference type="ARBA" id="ARBA00022741"/>
    </source>
</evidence>
<accession>A0A0P7WDB2</accession>
<evidence type="ECO:0000313" key="7">
    <source>
        <dbReference type="Proteomes" id="UP000034805"/>
    </source>
</evidence>
<comment type="similarity">
    <text evidence="1">Belongs to the small GTPase superfamily. Rab family.</text>
</comment>
<sequence>MLKAKILVIGPSESGKTVLSNFLSDTVETIGGEYYPTQGVRILEFESQTLDGSVKNGTCEVELWDCAGDFKFESCWPALMRDSSGAVIVFNPDVPSHLKEMETWHSSFVSSQGLQDSQCLLIAHHKPGSGTDGGRPALASQFNKLPLVHSTLEEDPEQVRQEFRKYLGSVAKTLSESREREEMSIIA</sequence>
<dbReference type="GO" id="GO:0030992">
    <property type="term" value="C:intraciliary transport particle B"/>
    <property type="evidence" value="ECO:0007669"/>
    <property type="project" value="UniProtKB-ARBA"/>
</dbReference>
<evidence type="ECO:0000313" key="6">
    <source>
        <dbReference type="EMBL" id="KPP61127.1"/>
    </source>
</evidence>
<dbReference type="Proteomes" id="UP000034805">
    <property type="component" value="Unassembled WGS sequence"/>
</dbReference>
<keyword evidence="3" id="KW-0342">GTP-binding</keyword>
<keyword evidence="2" id="KW-0547">Nucleotide-binding</keyword>